<dbReference type="STRING" id="282301.A0A267DFY9"/>
<evidence type="ECO:0000256" key="5">
    <source>
        <dbReference type="ARBA" id="ARBA00022568"/>
    </source>
</evidence>
<evidence type="ECO:0000256" key="12">
    <source>
        <dbReference type="ARBA" id="ARBA00023136"/>
    </source>
</evidence>
<keyword evidence="8" id="KW-0256">Endoplasmic reticulum</keyword>
<evidence type="ECO:0000256" key="10">
    <source>
        <dbReference type="ARBA" id="ARBA00022989"/>
    </source>
</evidence>
<evidence type="ECO:0000313" key="16">
    <source>
        <dbReference type="EMBL" id="PAA68581.1"/>
    </source>
</evidence>
<dbReference type="GO" id="GO:2001256">
    <property type="term" value="P:regulation of store-operated calcium entry"/>
    <property type="evidence" value="ECO:0007669"/>
    <property type="project" value="InterPro"/>
</dbReference>
<evidence type="ECO:0000256" key="13">
    <source>
        <dbReference type="ARBA" id="ARBA00031116"/>
    </source>
</evidence>
<dbReference type="PANTHER" id="PTHR15929">
    <property type="entry name" value="STORE-OPERATED CALCIUM ENTRY-ASSOCIATED REGULATORY FACTOR"/>
    <property type="match status" value="1"/>
</dbReference>
<keyword evidence="5" id="KW-0109">Calcium transport</keyword>
<comment type="similarity">
    <text evidence="2">Belongs to the SARAF family.</text>
</comment>
<feature type="non-terminal residue" evidence="15">
    <location>
        <position position="1"/>
    </location>
</feature>
<evidence type="ECO:0000256" key="1">
    <source>
        <dbReference type="ARBA" id="ARBA00004115"/>
    </source>
</evidence>
<keyword evidence="17" id="KW-1185">Reference proteome</keyword>
<organism evidence="15 17">
    <name type="scientific">Macrostomum lignano</name>
    <dbReference type="NCBI Taxonomy" id="282301"/>
    <lineage>
        <taxon>Eukaryota</taxon>
        <taxon>Metazoa</taxon>
        <taxon>Spiralia</taxon>
        <taxon>Lophotrochozoa</taxon>
        <taxon>Platyhelminthes</taxon>
        <taxon>Rhabditophora</taxon>
        <taxon>Macrostomorpha</taxon>
        <taxon>Macrostomida</taxon>
        <taxon>Macrostomidae</taxon>
        <taxon>Macrostomum</taxon>
    </lineage>
</organism>
<sequence length="292" mass="32061">YYILLYYFEAYNKKQSSMKSNLILLFLGSLFIYGECQQKVLLSSVQSITLHSEKFTTARRGSPIPQLRCIPTVIPCKSLPSTVQCYNKGTDGLDVQWKCEAQLPKSVQFDTIQVSCEGYDHPSDPYILAGSCGLTFSLKPTGIHHHKHSHHGHHHHHQHNAHYEVHTVRSSATVPIISGILLVVVLIGLVLLAYRICPCHPTHPTMLSDTPPTYYCRTQYKPLVDECSGGHNGPGFWTGAAIGGAAGYLVGSSGPTVADTTVVQTCVISSDDDSCDEDEVVTSAGYASTWRR</sequence>
<dbReference type="InterPro" id="IPR009567">
    <property type="entry name" value="SARAF"/>
</dbReference>
<dbReference type="GO" id="GO:0005789">
    <property type="term" value="C:endoplasmic reticulum membrane"/>
    <property type="evidence" value="ECO:0007669"/>
    <property type="project" value="UniProtKB-SubCell"/>
</dbReference>
<protein>
    <recommendedName>
        <fullName evidence="3">Store-operated calcium entry-associated regulatory factor</fullName>
    </recommendedName>
    <alternativeName>
        <fullName evidence="13">Transmembrane protein 66</fullName>
    </alternativeName>
</protein>
<keyword evidence="12 14" id="KW-0472">Membrane</keyword>
<evidence type="ECO:0000256" key="4">
    <source>
        <dbReference type="ARBA" id="ARBA00022448"/>
    </source>
</evidence>
<dbReference type="Proteomes" id="UP000215902">
    <property type="component" value="Unassembled WGS sequence"/>
</dbReference>
<keyword evidence="10 14" id="KW-1133">Transmembrane helix</keyword>
<gene>
    <name evidence="16" type="ORF">BOX15_Mlig014378g1</name>
    <name evidence="15" type="ORF">BOX15_Mlig014378g3</name>
</gene>
<dbReference type="GO" id="GO:0006816">
    <property type="term" value="P:calcium ion transport"/>
    <property type="evidence" value="ECO:0007669"/>
    <property type="project" value="UniProtKB-KW"/>
</dbReference>
<dbReference type="Pfam" id="PF06682">
    <property type="entry name" value="SARAF"/>
    <property type="match status" value="1"/>
</dbReference>
<evidence type="ECO:0000256" key="14">
    <source>
        <dbReference type="SAM" id="Phobius"/>
    </source>
</evidence>
<evidence type="ECO:0000313" key="15">
    <source>
        <dbReference type="EMBL" id="PAA48171.1"/>
    </source>
</evidence>
<keyword evidence="11" id="KW-0406">Ion transport</keyword>
<keyword evidence="4" id="KW-0813">Transport</keyword>
<proteinExistence type="inferred from homology"/>
<feature type="transmembrane region" description="Helical" evidence="14">
    <location>
        <begin position="176"/>
        <end position="197"/>
    </location>
</feature>
<reference evidence="15 17" key="1">
    <citation type="submission" date="2017-06" db="EMBL/GenBank/DDBJ databases">
        <title>A platform for efficient transgenesis in Macrostomum lignano, a flatworm model organism for stem cell research.</title>
        <authorList>
            <person name="Berezikov E."/>
        </authorList>
    </citation>
    <scope>NUCLEOTIDE SEQUENCE [LARGE SCALE GENOMIC DNA]</scope>
    <source>
        <strain evidence="15">DV1</strain>
        <tissue evidence="15">Whole organism</tissue>
    </source>
</reference>
<keyword evidence="7" id="KW-0732">Signal</keyword>
<dbReference type="EMBL" id="NIVC01004217">
    <property type="protein sequence ID" value="PAA48171.1"/>
    <property type="molecule type" value="Genomic_DNA"/>
</dbReference>
<dbReference type="AlphaFoldDB" id="A0A267DFY9"/>
<evidence type="ECO:0000256" key="6">
    <source>
        <dbReference type="ARBA" id="ARBA00022692"/>
    </source>
</evidence>
<evidence type="ECO:0000256" key="8">
    <source>
        <dbReference type="ARBA" id="ARBA00022824"/>
    </source>
</evidence>
<evidence type="ECO:0000256" key="7">
    <source>
        <dbReference type="ARBA" id="ARBA00022729"/>
    </source>
</evidence>
<dbReference type="OrthoDB" id="20303at2759"/>
<accession>A0A267DFY9</accession>
<evidence type="ECO:0000256" key="9">
    <source>
        <dbReference type="ARBA" id="ARBA00022837"/>
    </source>
</evidence>
<evidence type="ECO:0000256" key="3">
    <source>
        <dbReference type="ARBA" id="ARBA00016584"/>
    </source>
</evidence>
<keyword evidence="6 14" id="KW-0812">Transmembrane</keyword>
<dbReference type="PANTHER" id="PTHR15929:SF0">
    <property type="entry name" value="STORE-OPERATED CALCIUM ENTRY-ASSOCIATED REGULATORY FACTOR"/>
    <property type="match status" value="1"/>
</dbReference>
<name>A0A267DFY9_9PLAT</name>
<evidence type="ECO:0000256" key="2">
    <source>
        <dbReference type="ARBA" id="ARBA00006833"/>
    </source>
</evidence>
<comment type="subcellular location">
    <subcellularLocation>
        <location evidence="1">Endoplasmic reticulum membrane</location>
        <topology evidence="1">Single-pass type I membrane protein</topology>
    </subcellularLocation>
</comment>
<keyword evidence="9" id="KW-0106">Calcium</keyword>
<dbReference type="EMBL" id="NIVC01001385">
    <property type="protein sequence ID" value="PAA68581.1"/>
    <property type="molecule type" value="Genomic_DNA"/>
</dbReference>
<evidence type="ECO:0000256" key="11">
    <source>
        <dbReference type="ARBA" id="ARBA00023065"/>
    </source>
</evidence>
<evidence type="ECO:0000313" key="17">
    <source>
        <dbReference type="Proteomes" id="UP000215902"/>
    </source>
</evidence>
<comment type="caution">
    <text evidence="15">The sequence shown here is derived from an EMBL/GenBank/DDBJ whole genome shotgun (WGS) entry which is preliminary data.</text>
</comment>